<keyword evidence="2" id="KW-1185">Reference proteome</keyword>
<organism evidence="1 2">
    <name type="scientific">Botrytis byssoidea</name>
    <dbReference type="NCBI Taxonomy" id="139641"/>
    <lineage>
        <taxon>Eukaryota</taxon>
        <taxon>Fungi</taxon>
        <taxon>Dikarya</taxon>
        <taxon>Ascomycota</taxon>
        <taxon>Pezizomycotina</taxon>
        <taxon>Leotiomycetes</taxon>
        <taxon>Helotiales</taxon>
        <taxon>Sclerotiniaceae</taxon>
        <taxon>Botrytis</taxon>
    </lineage>
</organism>
<dbReference type="EMBL" id="RCSW01000010">
    <property type="protein sequence ID" value="KAF7943577.1"/>
    <property type="molecule type" value="Genomic_DNA"/>
</dbReference>
<proteinExistence type="predicted"/>
<evidence type="ECO:0000313" key="2">
    <source>
        <dbReference type="Proteomes" id="UP000710849"/>
    </source>
</evidence>
<dbReference type="AlphaFoldDB" id="A0A9P5IPT6"/>
<name>A0A9P5IPT6_9HELO</name>
<sequence>MAQGSALIPVEWALTNMITRLPRHLYNVAIDVIATQFVESNRSITCGLFSHQSAPDEVEPSQIQLNKKYHFTIIISLKVMSVQKPLNPHGVSRIWSWSTNPWKSSIATYTPWRSMLNFTTKSKIHLLMRNLSRGSCCHRTLTGYFCY</sequence>
<evidence type="ECO:0000313" key="1">
    <source>
        <dbReference type="EMBL" id="KAF7943577.1"/>
    </source>
</evidence>
<dbReference type="RefSeq" id="XP_038732636.1">
    <property type="nucleotide sequence ID" value="XM_038876160.1"/>
</dbReference>
<comment type="caution">
    <text evidence="1">The sequence shown here is derived from an EMBL/GenBank/DDBJ whole genome shotgun (WGS) entry which is preliminary data.</text>
</comment>
<accession>A0A9P5IPT6</accession>
<gene>
    <name evidence="1" type="ORF">EAE97_005648</name>
</gene>
<reference evidence="1 2" key="1">
    <citation type="journal article" date="2020" name="Genome Biol. Evol.">
        <title>Comparative genomics of Sclerotiniaceae.</title>
        <authorList>
            <person name="Valero Jimenez C.A."/>
            <person name="Steentjes M."/>
            <person name="Scholten O.E."/>
            <person name="Van Kan J.A.L."/>
        </authorList>
    </citation>
    <scope>NUCLEOTIDE SEQUENCE [LARGE SCALE GENOMIC DNA]</scope>
    <source>
        <strain evidence="1 2">MUCL 94</strain>
    </source>
</reference>
<dbReference type="Proteomes" id="UP000710849">
    <property type="component" value="Unassembled WGS sequence"/>
</dbReference>
<dbReference type="GeneID" id="62149237"/>
<protein>
    <submittedName>
        <fullName evidence="1">Uncharacterized protein</fullName>
    </submittedName>
</protein>